<name>A0A2P6PQ09_ROSCH</name>
<dbReference type="Gramene" id="PRQ24011">
    <property type="protein sequence ID" value="PRQ24011"/>
    <property type="gene ID" value="RchiOBHm_Chr6g0267691"/>
</dbReference>
<accession>A0A2P6PQ09</accession>
<dbReference type="GO" id="GO:0007165">
    <property type="term" value="P:signal transduction"/>
    <property type="evidence" value="ECO:0007669"/>
    <property type="project" value="InterPro"/>
</dbReference>
<proteinExistence type="predicted"/>
<dbReference type="InterPro" id="IPR000157">
    <property type="entry name" value="TIR_dom"/>
</dbReference>
<dbReference type="PANTHER" id="PTHR32009">
    <property type="entry name" value="TMV RESISTANCE PROTEIN N-LIKE"/>
    <property type="match status" value="1"/>
</dbReference>
<dbReference type="Gene3D" id="3.40.50.10140">
    <property type="entry name" value="Toll/interleukin-1 receptor homology (TIR) domain"/>
    <property type="match status" value="1"/>
</dbReference>
<dbReference type="AlphaFoldDB" id="A0A2P6PQ09"/>
<dbReference type="STRING" id="74649.A0A2P6PQ09"/>
<sequence length="230" mass="26408">MAIQLRASSSVSSVPFSTRSYTHDVFLSFRGEDTRYAFTGHLHRYLVQRGVNTFIDDELTRGEEISQALLRAIEGSKLSLIVFSENYASSKWCLDELVHILGCRRSKNQMVRPIFFKVDPSDVRHQRGKFGEAVAEHELRFKDDMDKVLRWRAALSEAANLSGWHFSGGYIMHALNLVKVHVVLLVCDYHTILFFSEVARFILLNVSFDFNTAGMNMNLLIKLLKRLPHK</sequence>
<organism evidence="3 4">
    <name type="scientific">Rosa chinensis</name>
    <name type="common">China rose</name>
    <dbReference type="NCBI Taxonomy" id="74649"/>
    <lineage>
        <taxon>Eukaryota</taxon>
        <taxon>Viridiplantae</taxon>
        <taxon>Streptophyta</taxon>
        <taxon>Embryophyta</taxon>
        <taxon>Tracheophyta</taxon>
        <taxon>Spermatophyta</taxon>
        <taxon>Magnoliopsida</taxon>
        <taxon>eudicotyledons</taxon>
        <taxon>Gunneridae</taxon>
        <taxon>Pentapetalae</taxon>
        <taxon>rosids</taxon>
        <taxon>fabids</taxon>
        <taxon>Rosales</taxon>
        <taxon>Rosaceae</taxon>
        <taxon>Rosoideae</taxon>
        <taxon>Rosoideae incertae sedis</taxon>
        <taxon>Rosa</taxon>
    </lineage>
</organism>
<protein>
    <submittedName>
        <fullName evidence="3">Putative TIR domain-containing protein</fullName>
    </submittedName>
</protein>
<keyword evidence="1" id="KW-0520">NAD</keyword>
<dbReference type="SMART" id="SM00255">
    <property type="entry name" value="TIR"/>
    <property type="match status" value="1"/>
</dbReference>
<comment type="caution">
    <text evidence="3">The sequence shown here is derived from an EMBL/GenBank/DDBJ whole genome shotgun (WGS) entry which is preliminary data.</text>
</comment>
<keyword evidence="4" id="KW-1185">Reference proteome</keyword>
<feature type="domain" description="TIR" evidence="2">
    <location>
        <begin position="21"/>
        <end position="186"/>
    </location>
</feature>
<dbReference type="Proteomes" id="UP000238479">
    <property type="component" value="Chromosome 6"/>
</dbReference>
<reference evidence="3 4" key="1">
    <citation type="journal article" date="2018" name="Nat. Genet.">
        <title>The Rosa genome provides new insights in the design of modern roses.</title>
        <authorList>
            <person name="Bendahmane M."/>
        </authorList>
    </citation>
    <scope>NUCLEOTIDE SEQUENCE [LARGE SCALE GENOMIC DNA]</scope>
    <source>
        <strain evidence="4">cv. Old Blush</strain>
    </source>
</reference>
<dbReference type="FunFam" id="3.40.50.10140:FF:000007">
    <property type="entry name" value="Disease resistance protein (TIR-NBS-LRR class)"/>
    <property type="match status" value="1"/>
</dbReference>
<dbReference type="OMA" id="FQHEVEY"/>
<evidence type="ECO:0000259" key="2">
    <source>
        <dbReference type="PROSITE" id="PS50104"/>
    </source>
</evidence>
<evidence type="ECO:0000256" key="1">
    <source>
        <dbReference type="ARBA" id="ARBA00023027"/>
    </source>
</evidence>
<dbReference type="PROSITE" id="PS50104">
    <property type="entry name" value="TIR"/>
    <property type="match status" value="1"/>
</dbReference>
<dbReference type="SUPFAM" id="SSF52200">
    <property type="entry name" value="Toll/Interleukin receptor TIR domain"/>
    <property type="match status" value="1"/>
</dbReference>
<evidence type="ECO:0000313" key="4">
    <source>
        <dbReference type="Proteomes" id="UP000238479"/>
    </source>
</evidence>
<gene>
    <name evidence="3" type="ORF">RchiOBHm_Chr6g0267691</name>
</gene>
<evidence type="ECO:0000313" key="3">
    <source>
        <dbReference type="EMBL" id="PRQ24011.1"/>
    </source>
</evidence>
<dbReference type="EMBL" id="PDCK01000044">
    <property type="protein sequence ID" value="PRQ24011.1"/>
    <property type="molecule type" value="Genomic_DNA"/>
</dbReference>
<dbReference type="InterPro" id="IPR035897">
    <property type="entry name" value="Toll_tir_struct_dom_sf"/>
</dbReference>
<dbReference type="PANTHER" id="PTHR32009:SF115">
    <property type="entry name" value="RPP1-LIKE DISEASE RESISTANCE PROTEIN-RELATED"/>
    <property type="match status" value="1"/>
</dbReference>
<dbReference type="Pfam" id="PF01582">
    <property type="entry name" value="TIR"/>
    <property type="match status" value="1"/>
</dbReference>